<evidence type="ECO:0000256" key="4">
    <source>
        <dbReference type="ARBA" id="ARBA00022737"/>
    </source>
</evidence>
<dbReference type="FunFam" id="3.40.50.10810:FF:000001">
    <property type="entry name" value="chromodomain-helicase-DNA-binding protein 3 isoform X1"/>
    <property type="match status" value="1"/>
</dbReference>
<dbReference type="CDD" id="cd18667">
    <property type="entry name" value="CD1_tandem_CHD3-4_like"/>
    <property type="match status" value="1"/>
</dbReference>
<dbReference type="Pfam" id="PF06465">
    <property type="entry name" value="DUF1087"/>
    <property type="match status" value="1"/>
</dbReference>
<feature type="region of interest" description="Disordered" evidence="13">
    <location>
        <begin position="1"/>
        <end position="79"/>
    </location>
</feature>
<feature type="compositionally biased region" description="Acidic residues" evidence="13">
    <location>
        <begin position="229"/>
        <end position="239"/>
    </location>
</feature>
<keyword evidence="5" id="KW-0547">Nucleotide-binding</keyword>
<dbReference type="CDD" id="cd18057">
    <property type="entry name" value="DEXHc_CHD5"/>
    <property type="match status" value="1"/>
</dbReference>
<dbReference type="CDD" id="cd18793">
    <property type="entry name" value="SF2_C_SNF"/>
    <property type="match status" value="1"/>
</dbReference>
<sequence>MADCAWRWPATPGFLWGSHDELSENEEDLEEKSESEGSDYSPNKKKKKKLKDKKEKRAKRKKKGDNDEDDNDDACLKEPKSSGQLMAEWGLDDVDYLFSEADYHTLTNYKAFSQFLRPLIAKKNPKIPMSKMMTVLGAKWREFSANNPFKGSSAAAAAAAVAAAVETVTIAPPLAISPQQAPQPVPIRKAKTKEGKGPGVRKKIRGSKDAKKKGKGRKVAGLKFRLGGSEEDEREESDLDSASIHSSSVRSECSAALGKKSKRRRKKKRRPARQGHAHSKSPRQPGHAPTSTTPPTKKAPPPLAQATPTKGPALPAASLSPNPLPPQVPTRLESCPPPHPDSLCFSVPCPPLKGKVQRILHWRWTEPPAPFMVGLSGPDMEPSVPPPKPLEGIPEREFFVKWAGLSYWHCSWVKELQLELYHTVMYRNYQRKNDMDEPPPFDYGSGDEDSKSEKRKSKDPLYAKMEERFYRYGIKPEWMTIHRILNHSFDKKGDVHYLIKWKDLPYDQCTWEIDDIDIPYYDNLKQAYWGHRELMLGEDARLPKRLIKKSKKLKDDKQEKPPDTPVVDVSRGGGSGPTVKFDKQPWYIDATGGTLHPYQLEGLNWLRFSWAQGTDTILADEMGLGKTVQTIVFLYSLYKEGHSKGPYLVSAPLSTIINWEREFEMWAPDFYVVTYTGDKESRSVIRENEFSFEDNAVRSGKKVFRMKKEVQIKFHVLLTSYELITIDQAILGSIEWACLVVDEAHRLKNNQSKFFRVLNSYKIDYKLLLTGTPLQNNLEELFHLLNFLTPERFNNLEGFLEEFADISKEDQIKKLHDLLGPHMLRRLKADVFKNMPAKTELIVRVELSQMQKKYYKFILTRNFEALNSKGGGNQVSLLNIMMDLKKCCNHPYLFPVAAVAPVLPNGSYDGSSLVKSSGKLMLLQKMLKKLRDEGHRVLIFSQMTKMLDLLEDFLEYEGYKYERIDGGITGGLRQEAIDRFNAPGAQQFCFLLSTRAGGLGINLATADTVIIYDSDWNPHNDIQAFSRAHRIGQNKKVMIYRFVTRASVEERITQVAKRKMMLTHLVVRPGLGSKSGSMTKQELDDILKFGTEELFKDDVEGMVSQGQRPITPIPDVQSSRGGALAASMKKKHGSTPPGDNKDVEDSSVIHYDDAAISKLLDRNQDATDDTELQNMNEYLSSFKVAQYVVREEDGVEEVEREIIKQEENVDPDYWEKLLRHHYEQQQEDLARNLGKGKRIRKQVNYNDASQEDQEWQDELSDNQSEYSIGSEDEDEDFEERPEGQSGRRQSRRQLKSDRDKPLPPLLARVGGNIEVLGFNARQRKAFLNAIMRWGMPPQDAFNSHWLVRDLRGKSEKEFRAYVSLFMRHLCEPGADGAETFADGVPREGLSRQHVLTRIGVMSLVRKKVQEFEHVNGKYSTPDLIPEGPEGKKPGEAVSSDPTTPVPASPAHLLPAPLGLPDKMEAQLGYMDEKELGVQKPKKAPEIQALPTALDRVEGEDKHESPEGKERAREERLEETEKAQPSPEQLLKEEVLPEKEKILDKLELSLIHGRGDDSDFRPDDTKAEEKEPIETQQNGDKDDDEEGKKEDKNGKFKFMFNIADGGFTELHTLWQNEERAAVSSGKIYDIWHRRHDYWLLAGIVTHGYARWQDIQNDPRYMILNEPFKSEVHKGNYLEMKNKFLARRFKLLEQALVIEEQLRRAAYLNMTQDPNHPAMALNARLAEVECLAESHQHLSKESLAGNKPANAVLHKVLNQLEELLSDMKADVTRLPSMLSRIPPVAARLQMSERSILSRLTNRAGDPTIQQVSFCLQALGPSPPRARPGCPGLGLGSRCGTTHHL</sequence>
<dbReference type="eggNOG" id="KOG0383">
    <property type="taxonomic scope" value="Eukaryota"/>
</dbReference>
<dbReference type="GO" id="GO:0003677">
    <property type="term" value="F:DNA binding"/>
    <property type="evidence" value="ECO:0007669"/>
    <property type="project" value="UniProtKB-KW"/>
</dbReference>
<dbReference type="InParanoid" id="L5KJ82"/>
<feature type="compositionally biased region" description="Basic residues" evidence="13">
    <location>
        <begin position="259"/>
        <end position="281"/>
    </location>
</feature>
<keyword evidence="7" id="KW-0378">Hydrolase</keyword>
<dbReference type="GO" id="GO:0016887">
    <property type="term" value="F:ATP hydrolysis activity"/>
    <property type="evidence" value="ECO:0007669"/>
    <property type="project" value="TreeGrafter"/>
</dbReference>
<dbReference type="GO" id="GO:0003682">
    <property type="term" value="F:chromatin binding"/>
    <property type="evidence" value="ECO:0007669"/>
    <property type="project" value="TreeGrafter"/>
</dbReference>
<dbReference type="Pfam" id="PF08073">
    <property type="entry name" value="CHDNT"/>
    <property type="match status" value="1"/>
</dbReference>
<evidence type="ECO:0000256" key="8">
    <source>
        <dbReference type="ARBA" id="ARBA00022833"/>
    </source>
</evidence>
<dbReference type="Gene3D" id="1.10.10.60">
    <property type="entry name" value="Homeodomain-like"/>
    <property type="match status" value="1"/>
</dbReference>
<feature type="region of interest" description="Disordered" evidence="13">
    <location>
        <begin position="551"/>
        <end position="574"/>
    </location>
</feature>
<dbReference type="InterPro" id="IPR027417">
    <property type="entry name" value="P-loop_NTPase"/>
</dbReference>
<feature type="domain" description="Chromo" evidence="14">
    <location>
        <begin position="479"/>
        <end position="512"/>
    </location>
</feature>
<feature type="region of interest" description="Disordered" evidence="13">
    <location>
        <begin position="176"/>
        <end position="335"/>
    </location>
</feature>
<organism evidence="17 18">
    <name type="scientific">Pteropus alecto</name>
    <name type="common">Black flying fox</name>
    <dbReference type="NCBI Taxonomy" id="9402"/>
    <lineage>
        <taxon>Eukaryota</taxon>
        <taxon>Metazoa</taxon>
        <taxon>Chordata</taxon>
        <taxon>Craniata</taxon>
        <taxon>Vertebrata</taxon>
        <taxon>Euteleostomi</taxon>
        <taxon>Mammalia</taxon>
        <taxon>Eutheria</taxon>
        <taxon>Laurasiatheria</taxon>
        <taxon>Chiroptera</taxon>
        <taxon>Yinpterochiroptera</taxon>
        <taxon>Pteropodoidea</taxon>
        <taxon>Pteropodidae</taxon>
        <taxon>Pteropodinae</taxon>
        <taxon>Pteropus</taxon>
    </lineage>
</organism>
<dbReference type="FunFam" id="2.40.50.40:FF:000003">
    <property type="entry name" value="chromodomain-helicase-DNA-binding protein 3 isoform X1"/>
    <property type="match status" value="1"/>
</dbReference>
<evidence type="ECO:0000259" key="15">
    <source>
        <dbReference type="PROSITE" id="PS51192"/>
    </source>
</evidence>
<dbReference type="GO" id="GO:0140658">
    <property type="term" value="F:ATP-dependent chromatin remodeler activity"/>
    <property type="evidence" value="ECO:0007669"/>
    <property type="project" value="TreeGrafter"/>
</dbReference>
<dbReference type="GO" id="GO:0016581">
    <property type="term" value="C:NuRD complex"/>
    <property type="evidence" value="ECO:0007669"/>
    <property type="project" value="TreeGrafter"/>
</dbReference>
<dbReference type="InterPro" id="IPR009462">
    <property type="entry name" value="CHD_II_SANT-like"/>
</dbReference>
<dbReference type="Pfam" id="PF00271">
    <property type="entry name" value="Helicase_C"/>
    <property type="match status" value="1"/>
</dbReference>
<comment type="similarity">
    <text evidence="2">Belongs to the SNF2/RAD54 helicase family.</text>
</comment>
<evidence type="ECO:0000256" key="5">
    <source>
        <dbReference type="ARBA" id="ARBA00022741"/>
    </source>
</evidence>
<dbReference type="Pfam" id="PF00176">
    <property type="entry name" value="SNF2-rel_dom"/>
    <property type="match status" value="1"/>
</dbReference>
<evidence type="ECO:0000256" key="13">
    <source>
        <dbReference type="SAM" id="MobiDB-lite"/>
    </source>
</evidence>
<dbReference type="PROSITE" id="PS51194">
    <property type="entry name" value="HELICASE_CTER"/>
    <property type="match status" value="1"/>
</dbReference>
<dbReference type="PANTHER" id="PTHR45623:SF6">
    <property type="entry name" value="CHROMODOMAIN-HELICASE-DNA-BINDING PROTEIN 5"/>
    <property type="match status" value="1"/>
</dbReference>
<dbReference type="SUPFAM" id="SSF54160">
    <property type="entry name" value="Chromo domain-like"/>
    <property type="match status" value="2"/>
</dbReference>
<dbReference type="InterPro" id="IPR016197">
    <property type="entry name" value="Chromo-like_dom_sf"/>
</dbReference>
<dbReference type="InterPro" id="IPR012958">
    <property type="entry name" value="CHD_N"/>
</dbReference>
<dbReference type="Proteomes" id="UP000010552">
    <property type="component" value="Unassembled WGS sequence"/>
</dbReference>
<dbReference type="InterPro" id="IPR038718">
    <property type="entry name" value="SNF2-like_sf"/>
</dbReference>
<feature type="region of interest" description="Disordered" evidence="13">
    <location>
        <begin position="1552"/>
        <end position="1590"/>
    </location>
</feature>
<keyword evidence="4" id="KW-0677">Repeat</keyword>
<evidence type="ECO:0000256" key="6">
    <source>
        <dbReference type="ARBA" id="ARBA00022771"/>
    </source>
</evidence>
<dbReference type="PROSITE" id="PS51192">
    <property type="entry name" value="HELICASE_ATP_BIND_1"/>
    <property type="match status" value="1"/>
</dbReference>
<feature type="compositionally biased region" description="Basic and acidic residues" evidence="13">
    <location>
        <begin position="553"/>
        <end position="562"/>
    </location>
</feature>
<evidence type="ECO:0000259" key="14">
    <source>
        <dbReference type="PROSITE" id="PS50013"/>
    </source>
</evidence>
<feature type="region of interest" description="Disordered" evidence="13">
    <location>
        <begin position="1475"/>
        <end position="1535"/>
    </location>
</feature>
<name>L5KJ82_PTEAL</name>
<dbReference type="PROSITE" id="PS50013">
    <property type="entry name" value="CHROMO_2"/>
    <property type="match status" value="2"/>
</dbReference>
<dbReference type="InterPro" id="IPR012957">
    <property type="entry name" value="CHD_C2"/>
</dbReference>
<feature type="region of interest" description="Disordered" evidence="13">
    <location>
        <begin position="1103"/>
        <end position="1145"/>
    </location>
</feature>
<keyword evidence="6" id="KW-0863">Zinc-finger</keyword>
<feature type="compositionally biased region" description="Basic residues" evidence="13">
    <location>
        <begin position="199"/>
        <end position="220"/>
    </location>
</feature>
<dbReference type="SMART" id="SM00298">
    <property type="entry name" value="CHROMO"/>
    <property type="match status" value="2"/>
</dbReference>
<dbReference type="InterPro" id="IPR000330">
    <property type="entry name" value="SNF2_N"/>
</dbReference>
<dbReference type="InterPro" id="IPR009463">
    <property type="entry name" value="DUF1087"/>
</dbReference>
<evidence type="ECO:0000256" key="10">
    <source>
        <dbReference type="ARBA" id="ARBA00022853"/>
    </source>
</evidence>
<protein>
    <submittedName>
        <fullName evidence="17">Chromodomain-helicase-DNA-binding protein 5</fullName>
    </submittedName>
</protein>
<keyword evidence="3" id="KW-0479">Metal-binding</keyword>
<dbReference type="PANTHER" id="PTHR45623">
    <property type="entry name" value="CHROMODOMAIN-HELICASE-DNA-BINDING PROTEIN 3-RELATED-RELATED"/>
    <property type="match status" value="1"/>
</dbReference>
<keyword evidence="8" id="KW-0862">Zinc</keyword>
<keyword evidence="17" id="KW-0238">DNA-binding</keyword>
<dbReference type="SMART" id="SM00490">
    <property type="entry name" value="HELICc"/>
    <property type="match status" value="1"/>
</dbReference>
<dbReference type="GO" id="GO:0042393">
    <property type="term" value="F:histone binding"/>
    <property type="evidence" value="ECO:0007669"/>
    <property type="project" value="TreeGrafter"/>
</dbReference>
<dbReference type="InterPro" id="IPR000953">
    <property type="entry name" value="Chromo/chromo_shadow_dom"/>
</dbReference>
<evidence type="ECO:0000313" key="18">
    <source>
        <dbReference type="Proteomes" id="UP000010552"/>
    </source>
</evidence>
<feature type="region of interest" description="Disordered" evidence="13">
    <location>
        <begin position="1245"/>
        <end position="1305"/>
    </location>
</feature>
<feature type="domain" description="Helicase C-terminal" evidence="16">
    <location>
        <begin position="922"/>
        <end position="1087"/>
    </location>
</feature>
<dbReference type="Gene3D" id="3.40.50.300">
    <property type="entry name" value="P-loop containing nucleotide triphosphate hydrolases"/>
    <property type="match status" value="1"/>
</dbReference>
<feature type="compositionally biased region" description="Basic and acidic residues" evidence="13">
    <location>
        <begin position="1494"/>
        <end position="1521"/>
    </location>
</feature>
<dbReference type="InterPro" id="IPR014001">
    <property type="entry name" value="Helicase_ATP-bd"/>
</dbReference>
<dbReference type="GO" id="GO:0004386">
    <property type="term" value="F:helicase activity"/>
    <property type="evidence" value="ECO:0007669"/>
    <property type="project" value="UniProtKB-KW"/>
</dbReference>
<proteinExistence type="inferred from homology"/>
<feature type="compositionally biased region" description="Acidic residues" evidence="13">
    <location>
        <begin position="1249"/>
        <end position="1260"/>
    </location>
</feature>
<dbReference type="InterPro" id="IPR049730">
    <property type="entry name" value="SNF2/RAD54-like_C"/>
</dbReference>
<feature type="compositionally biased region" description="Low complexity" evidence="13">
    <location>
        <begin position="304"/>
        <end position="321"/>
    </location>
</feature>
<dbReference type="PROSITE" id="PS00690">
    <property type="entry name" value="DEAH_ATP_HELICASE"/>
    <property type="match status" value="1"/>
</dbReference>
<evidence type="ECO:0000256" key="12">
    <source>
        <dbReference type="ARBA" id="ARBA00049360"/>
    </source>
</evidence>
<dbReference type="Gene3D" id="3.40.50.10810">
    <property type="entry name" value="Tandem AAA-ATPase domain"/>
    <property type="match status" value="1"/>
</dbReference>
<reference evidence="18" key="1">
    <citation type="journal article" date="2013" name="Science">
        <title>Comparative analysis of bat genomes provides insight into the evolution of flight and immunity.</title>
        <authorList>
            <person name="Zhang G."/>
            <person name="Cowled C."/>
            <person name="Shi Z."/>
            <person name="Huang Z."/>
            <person name="Bishop-Lilly K.A."/>
            <person name="Fang X."/>
            <person name="Wynne J.W."/>
            <person name="Xiong Z."/>
            <person name="Baker M.L."/>
            <person name="Zhao W."/>
            <person name="Tachedjian M."/>
            <person name="Zhu Y."/>
            <person name="Zhou P."/>
            <person name="Jiang X."/>
            <person name="Ng J."/>
            <person name="Yang L."/>
            <person name="Wu L."/>
            <person name="Xiao J."/>
            <person name="Feng Y."/>
            <person name="Chen Y."/>
            <person name="Sun X."/>
            <person name="Zhang Y."/>
            <person name="Marsh G.A."/>
            <person name="Crameri G."/>
            <person name="Broder C.C."/>
            <person name="Frey K.G."/>
            <person name="Wang L.F."/>
            <person name="Wang J."/>
        </authorList>
    </citation>
    <scope>NUCLEOTIDE SEQUENCE [LARGE SCALE GENOMIC DNA]</scope>
</reference>
<comment type="catalytic activity">
    <reaction evidence="12">
        <text>ATP + H2O = ADP + phosphate + H(+)</text>
        <dbReference type="Rhea" id="RHEA:13065"/>
        <dbReference type="ChEBI" id="CHEBI:15377"/>
        <dbReference type="ChEBI" id="CHEBI:15378"/>
        <dbReference type="ChEBI" id="CHEBI:30616"/>
        <dbReference type="ChEBI" id="CHEBI:43474"/>
        <dbReference type="ChEBI" id="CHEBI:456216"/>
    </reaction>
</comment>
<keyword evidence="18" id="KW-1185">Reference proteome</keyword>
<evidence type="ECO:0000256" key="11">
    <source>
        <dbReference type="ARBA" id="ARBA00023242"/>
    </source>
</evidence>
<dbReference type="GO" id="GO:0005524">
    <property type="term" value="F:ATP binding"/>
    <property type="evidence" value="ECO:0007669"/>
    <property type="project" value="UniProtKB-KW"/>
</dbReference>
<keyword evidence="9" id="KW-0067">ATP-binding</keyword>
<evidence type="ECO:0000256" key="9">
    <source>
        <dbReference type="ARBA" id="ARBA00022840"/>
    </source>
</evidence>
<dbReference type="Pfam" id="PF08074">
    <property type="entry name" value="CHDCT2"/>
    <property type="match status" value="1"/>
</dbReference>
<dbReference type="GO" id="GO:0008270">
    <property type="term" value="F:zinc ion binding"/>
    <property type="evidence" value="ECO:0007669"/>
    <property type="project" value="UniProtKB-KW"/>
</dbReference>
<dbReference type="CDD" id="cd18662">
    <property type="entry name" value="CD2_tandem_CHD3-4_like"/>
    <property type="match status" value="1"/>
</dbReference>
<dbReference type="STRING" id="9402.L5KJ82"/>
<dbReference type="InterPro" id="IPR028727">
    <property type="entry name" value="DEXHc_CHD5"/>
</dbReference>
<dbReference type="InterPro" id="IPR002464">
    <property type="entry name" value="DNA/RNA_helicase_DEAH_CS"/>
</dbReference>
<comment type="subcellular location">
    <subcellularLocation>
        <location evidence="1">Nucleus</location>
    </subcellularLocation>
</comment>
<dbReference type="InterPro" id="IPR023780">
    <property type="entry name" value="Chromo_domain"/>
</dbReference>
<dbReference type="Pfam" id="PF00385">
    <property type="entry name" value="Chromo"/>
    <property type="match status" value="1"/>
</dbReference>
<feature type="compositionally biased region" description="Basic and acidic residues" evidence="13">
    <location>
        <begin position="448"/>
        <end position="457"/>
    </location>
</feature>
<dbReference type="SMART" id="SM01147">
    <property type="entry name" value="DUF1087"/>
    <property type="match status" value="1"/>
</dbReference>
<gene>
    <name evidence="17" type="ORF">PAL_GLEAN10013086</name>
</gene>
<dbReference type="SUPFAM" id="SSF52540">
    <property type="entry name" value="P-loop containing nucleoside triphosphate hydrolases"/>
    <property type="match status" value="2"/>
</dbReference>
<dbReference type="FunCoup" id="L5KJ82">
    <property type="interactions" value="1166"/>
</dbReference>
<feature type="domain" description="Helicase ATP-binding" evidence="15">
    <location>
        <begin position="607"/>
        <end position="791"/>
    </location>
</feature>
<accession>L5KJ82</accession>
<dbReference type="FunFam" id="3.40.50.300:FF:000015">
    <property type="entry name" value="chromodomain-helicase-DNA-binding protein 9 isoform X1"/>
    <property type="match status" value="1"/>
</dbReference>
<feature type="compositionally biased region" description="Basic and acidic residues" evidence="13">
    <location>
        <begin position="1552"/>
        <end position="1572"/>
    </location>
</feature>
<evidence type="ECO:0000313" key="17">
    <source>
        <dbReference type="EMBL" id="ELK10588.1"/>
    </source>
</evidence>
<feature type="compositionally biased region" description="Acidic residues" evidence="13">
    <location>
        <begin position="23"/>
        <end position="37"/>
    </location>
</feature>
<feature type="compositionally biased region" description="Acidic residues" evidence="13">
    <location>
        <begin position="1270"/>
        <end position="1279"/>
    </location>
</feature>
<dbReference type="Pfam" id="PF06461">
    <property type="entry name" value="CHDII_SANT-like"/>
    <property type="match status" value="1"/>
</dbReference>
<evidence type="ECO:0000256" key="2">
    <source>
        <dbReference type="ARBA" id="ARBA00007025"/>
    </source>
</evidence>
<dbReference type="EMBL" id="KB030727">
    <property type="protein sequence ID" value="ELK10588.1"/>
    <property type="molecule type" value="Genomic_DNA"/>
</dbReference>
<feature type="compositionally biased region" description="Basic residues" evidence="13">
    <location>
        <begin position="43"/>
        <end position="63"/>
    </location>
</feature>
<dbReference type="InterPro" id="IPR001650">
    <property type="entry name" value="Helicase_C-like"/>
</dbReference>
<dbReference type="FunFam" id="1.10.10.60:FF:000037">
    <property type="entry name" value="chromodomain-helicase-DNA-binding protein 3 isoform X1"/>
    <property type="match status" value="1"/>
</dbReference>
<dbReference type="SMART" id="SM00487">
    <property type="entry name" value="DEXDc"/>
    <property type="match status" value="1"/>
</dbReference>
<evidence type="ECO:0000259" key="16">
    <source>
        <dbReference type="PROSITE" id="PS51194"/>
    </source>
</evidence>
<feature type="domain" description="Chromo" evidence="14">
    <location>
        <begin position="384"/>
        <end position="441"/>
    </location>
</feature>
<evidence type="ECO:0000256" key="1">
    <source>
        <dbReference type="ARBA" id="ARBA00004123"/>
    </source>
</evidence>
<evidence type="ECO:0000256" key="7">
    <source>
        <dbReference type="ARBA" id="ARBA00022801"/>
    </source>
</evidence>
<feature type="compositionally biased region" description="Low complexity" evidence="13">
    <location>
        <begin position="1448"/>
        <end position="1458"/>
    </location>
</feature>
<keyword evidence="17" id="KW-0347">Helicase</keyword>
<dbReference type="Gene3D" id="2.40.50.40">
    <property type="match status" value="2"/>
</dbReference>
<evidence type="ECO:0000256" key="3">
    <source>
        <dbReference type="ARBA" id="ARBA00022723"/>
    </source>
</evidence>
<feature type="region of interest" description="Disordered" evidence="13">
    <location>
        <begin position="436"/>
        <end position="457"/>
    </location>
</feature>
<dbReference type="SMART" id="SM01146">
    <property type="entry name" value="DUF1086"/>
    <property type="match status" value="1"/>
</dbReference>
<keyword evidence="11" id="KW-0539">Nucleus</keyword>
<feature type="region of interest" description="Disordered" evidence="13">
    <location>
        <begin position="1418"/>
        <end position="1458"/>
    </location>
</feature>
<keyword evidence="10" id="KW-0156">Chromatin regulator</keyword>